<dbReference type="Proteomes" id="UP000053676">
    <property type="component" value="Unassembled WGS sequence"/>
</dbReference>
<name>W2SNH4_NECAM</name>
<gene>
    <name evidence="1" type="ORF">NECAME_14353</name>
</gene>
<sequence length="72" mass="7769">MDRRLVNPIVTFSLCSPLSLDGVSGLPLTNITSMSHPSASENANCRPPLAFARSLVFPTDDQRGKSLERGPE</sequence>
<evidence type="ECO:0000313" key="1">
    <source>
        <dbReference type="EMBL" id="ETN71088.1"/>
    </source>
</evidence>
<evidence type="ECO:0000313" key="2">
    <source>
        <dbReference type="Proteomes" id="UP000053676"/>
    </source>
</evidence>
<keyword evidence="2" id="KW-1185">Reference proteome</keyword>
<dbReference type="EMBL" id="KI668844">
    <property type="protein sequence ID" value="ETN71088.1"/>
    <property type="molecule type" value="Genomic_DNA"/>
</dbReference>
<reference evidence="2" key="1">
    <citation type="journal article" date="2014" name="Nat. Genet.">
        <title>Genome of the human hookworm Necator americanus.</title>
        <authorList>
            <person name="Tang Y.T."/>
            <person name="Gao X."/>
            <person name="Rosa B.A."/>
            <person name="Abubucker S."/>
            <person name="Hallsworth-Pepin K."/>
            <person name="Martin J."/>
            <person name="Tyagi R."/>
            <person name="Heizer E."/>
            <person name="Zhang X."/>
            <person name="Bhonagiri-Palsikar V."/>
            <person name="Minx P."/>
            <person name="Warren W.C."/>
            <person name="Wang Q."/>
            <person name="Zhan B."/>
            <person name="Hotez P.J."/>
            <person name="Sternberg P.W."/>
            <person name="Dougall A."/>
            <person name="Gaze S.T."/>
            <person name="Mulvenna J."/>
            <person name="Sotillo J."/>
            <person name="Ranganathan S."/>
            <person name="Rabelo E.M."/>
            <person name="Wilson R.K."/>
            <person name="Felgner P.L."/>
            <person name="Bethony J."/>
            <person name="Hawdon J.M."/>
            <person name="Gasser R.B."/>
            <person name="Loukas A."/>
            <person name="Mitreva M."/>
        </authorList>
    </citation>
    <scope>NUCLEOTIDE SEQUENCE [LARGE SCALE GENOMIC DNA]</scope>
</reference>
<dbReference type="KEGG" id="nai:NECAME_14353"/>
<dbReference type="AlphaFoldDB" id="W2SNH4"/>
<protein>
    <submittedName>
        <fullName evidence="1">Uncharacterized protein</fullName>
    </submittedName>
</protein>
<accession>W2SNH4</accession>
<proteinExistence type="predicted"/>
<organism evidence="1 2">
    <name type="scientific">Necator americanus</name>
    <name type="common">Human hookworm</name>
    <dbReference type="NCBI Taxonomy" id="51031"/>
    <lineage>
        <taxon>Eukaryota</taxon>
        <taxon>Metazoa</taxon>
        <taxon>Ecdysozoa</taxon>
        <taxon>Nematoda</taxon>
        <taxon>Chromadorea</taxon>
        <taxon>Rhabditida</taxon>
        <taxon>Rhabditina</taxon>
        <taxon>Rhabditomorpha</taxon>
        <taxon>Strongyloidea</taxon>
        <taxon>Ancylostomatidae</taxon>
        <taxon>Bunostominae</taxon>
        <taxon>Necator</taxon>
    </lineage>
</organism>